<dbReference type="CTD" id="9839327"/>
<dbReference type="EMBL" id="WUAV01000005">
    <property type="protein sequence ID" value="KAF1752904.1"/>
    <property type="molecule type" value="Genomic_DNA"/>
</dbReference>
<comment type="caution">
    <text evidence="1">The sequence shown here is derived from an EMBL/GenBank/DDBJ whole genome shotgun (WGS) entry which is preliminary data.</text>
</comment>
<dbReference type="AlphaFoldDB" id="A0A6A5GDV0"/>
<dbReference type="Pfam" id="PF06342">
    <property type="entry name" value="DUF1057"/>
    <property type="match status" value="1"/>
</dbReference>
<evidence type="ECO:0000313" key="1">
    <source>
        <dbReference type="EMBL" id="KAF1752904.1"/>
    </source>
</evidence>
<dbReference type="GeneID" id="9839327"/>
<sequence>MITSKLLRTPAKVLKKMATMTEANLCRKLVNFETENGRKIELEAVYEDSLTSGSPLGTVVGFHGSPGSHNDFKYVRNRLDELNIRFIGVNYPGFTFTDGYSSQEHTNIERQNFSNSLLDELAIDGKIAYIGHSRGCENALQTVVTRSGYGLVMINPIGLRIHKGINPISRMEAIDTLYSWLPSFAGNAMMLGLYKLVGFKIQNGEEAINSMRSMMKVSLGGQLEYIEKMNKMGVKKLIVFAGKDHLVEEEIIFESLEKHEGLQHFNIEDKISDEEKQKIMDSFGGSQRGASVFVAKDNHFQNKSQAVLVADACKAMFEADDDETVKNKL</sequence>
<dbReference type="PANTHER" id="PTHR47533:SF4">
    <property type="entry name" value="AB HYDROLASE-1 DOMAIN-CONTAINING PROTEIN"/>
    <property type="match status" value="1"/>
</dbReference>
<dbReference type="KEGG" id="crq:GCK72_019459"/>
<evidence type="ECO:0008006" key="3">
    <source>
        <dbReference type="Google" id="ProtNLM"/>
    </source>
</evidence>
<protein>
    <recommendedName>
        <fullName evidence="3">AB hydrolase-1 domain-containing protein</fullName>
    </recommendedName>
</protein>
<reference evidence="1 2" key="1">
    <citation type="submission" date="2019-12" db="EMBL/GenBank/DDBJ databases">
        <title>Chromosome-level assembly of the Caenorhabditis remanei genome.</title>
        <authorList>
            <person name="Teterina A.A."/>
            <person name="Willis J.H."/>
            <person name="Phillips P.C."/>
        </authorList>
    </citation>
    <scope>NUCLEOTIDE SEQUENCE [LARGE SCALE GENOMIC DNA]</scope>
    <source>
        <strain evidence="1 2">PX506</strain>
        <tissue evidence="1">Whole organism</tissue>
    </source>
</reference>
<organism evidence="1 2">
    <name type="scientific">Caenorhabditis remanei</name>
    <name type="common">Caenorhabditis vulgaris</name>
    <dbReference type="NCBI Taxonomy" id="31234"/>
    <lineage>
        <taxon>Eukaryota</taxon>
        <taxon>Metazoa</taxon>
        <taxon>Ecdysozoa</taxon>
        <taxon>Nematoda</taxon>
        <taxon>Chromadorea</taxon>
        <taxon>Rhabditida</taxon>
        <taxon>Rhabditina</taxon>
        <taxon>Rhabditomorpha</taxon>
        <taxon>Rhabditoidea</taxon>
        <taxon>Rhabditidae</taxon>
        <taxon>Peloderinae</taxon>
        <taxon>Caenorhabditis</taxon>
    </lineage>
</organism>
<dbReference type="SUPFAM" id="SSF53474">
    <property type="entry name" value="alpha/beta-Hydrolases"/>
    <property type="match status" value="1"/>
</dbReference>
<dbReference type="Proteomes" id="UP000483820">
    <property type="component" value="Chromosome V"/>
</dbReference>
<accession>A0A6A5GDV0</accession>
<dbReference type="InterPro" id="IPR029058">
    <property type="entry name" value="AB_hydrolase_fold"/>
</dbReference>
<proteinExistence type="predicted"/>
<evidence type="ECO:0000313" key="2">
    <source>
        <dbReference type="Proteomes" id="UP000483820"/>
    </source>
</evidence>
<dbReference type="InterPro" id="IPR010463">
    <property type="entry name" value="DUF1057"/>
</dbReference>
<dbReference type="PANTHER" id="PTHR47533">
    <property type="entry name" value="PROTEIN CBG21859"/>
    <property type="match status" value="1"/>
</dbReference>
<gene>
    <name evidence="1" type="ORF">GCK72_019459</name>
</gene>
<dbReference type="RefSeq" id="XP_003115483.2">
    <property type="nucleotide sequence ID" value="XM_003115435.2"/>
</dbReference>
<dbReference type="Gene3D" id="3.40.50.1820">
    <property type="entry name" value="alpha/beta hydrolase"/>
    <property type="match status" value="1"/>
</dbReference>
<name>A0A6A5GDV0_CAERE</name>